<dbReference type="EMBL" id="JANPWB010000011">
    <property type="protein sequence ID" value="KAJ1121922.1"/>
    <property type="molecule type" value="Genomic_DNA"/>
</dbReference>
<dbReference type="Proteomes" id="UP001066276">
    <property type="component" value="Chromosome 7"/>
</dbReference>
<evidence type="ECO:0000313" key="3">
    <source>
        <dbReference type="Proteomes" id="UP001066276"/>
    </source>
</evidence>
<proteinExistence type="predicted"/>
<feature type="region of interest" description="Disordered" evidence="1">
    <location>
        <begin position="1"/>
        <end position="69"/>
    </location>
</feature>
<keyword evidence="3" id="KW-1185">Reference proteome</keyword>
<evidence type="ECO:0000256" key="1">
    <source>
        <dbReference type="SAM" id="MobiDB-lite"/>
    </source>
</evidence>
<gene>
    <name evidence="2" type="ORF">NDU88_000430</name>
</gene>
<evidence type="ECO:0000313" key="2">
    <source>
        <dbReference type="EMBL" id="KAJ1121922.1"/>
    </source>
</evidence>
<dbReference type="AlphaFoldDB" id="A0AAV7P3Y7"/>
<feature type="compositionally biased region" description="Basic and acidic residues" evidence="1">
    <location>
        <begin position="40"/>
        <end position="51"/>
    </location>
</feature>
<comment type="caution">
    <text evidence="2">The sequence shown here is derived from an EMBL/GenBank/DDBJ whole genome shotgun (WGS) entry which is preliminary data.</text>
</comment>
<sequence length="69" mass="7715">MLKDTQGVLEKRGARTEAPKQTPKTDGDPALEELMSQLIDAEHGADTRCDHPSLFQDNNQTSPKNRRPK</sequence>
<protein>
    <submittedName>
        <fullName evidence="2">Uncharacterized protein</fullName>
    </submittedName>
</protein>
<name>A0AAV7P3Y7_PLEWA</name>
<reference evidence="2" key="1">
    <citation type="journal article" date="2022" name="bioRxiv">
        <title>Sequencing and chromosome-scale assembly of the giantPleurodeles waltlgenome.</title>
        <authorList>
            <person name="Brown T."/>
            <person name="Elewa A."/>
            <person name="Iarovenko S."/>
            <person name="Subramanian E."/>
            <person name="Araus A.J."/>
            <person name="Petzold A."/>
            <person name="Susuki M."/>
            <person name="Suzuki K.-i.T."/>
            <person name="Hayashi T."/>
            <person name="Toyoda A."/>
            <person name="Oliveira C."/>
            <person name="Osipova E."/>
            <person name="Leigh N.D."/>
            <person name="Simon A."/>
            <person name="Yun M.H."/>
        </authorList>
    </citation>
    <scope>NUCLEOTIDE SEQUENCE</scope>
    <source>
        <strain evidence="2">20211129_DDA</strain>
        <tissue evidence="2">Liver</tissue>
    </source>
</reference>
<feature type="compositionally biased region" description="Basic and acidic residues" evidence="1">
    <location>
        <begin position="1"/>
        <end position="27"/>
    </location>
</feature>
<organism evidence="2 3">
    <name type="scientific">Pleurodeles waltl</name>
    <name type="common">Iberian ribbed newt</name>
    <dbReference type="NCBI Taxonomy" id="8319"/>
    <lineage>
        <taxon>Eukaryota</taxon>
        <taxon>Metazoa</taxon>
        <taxon>Chordata</taxon>
        <taxon>Craniata</taxon>
        <taxon>Vertebrata</taxon>
        <taxon>Euteleostomi</taxon>
        <taxon>Amphibia</taxon>
        <taxon>Batrachia</taxon>
        <taxon>Caudata</taxon>
        <taxon>Salamandroidea</taxon>
        <taxon>Salamandridae</taxon>
        <taxon>Pleurodelinae</taxon>
        <taxon>Pleurodeles</taxon>
    </lineage>
</organism>
<accession>A0AAV7P3Y7</accession>